<sequence>MLFSQPILILLGTYCGFVAASPLDKRAAPVVTLDNATVTGVASGSVNEWLGIPFALPPTGNLRFQLPQPIPSYNTSFLAAEYGPSCPQQAITLPIPPGLPAETLDYLTSTIYNAVIPSSEDCLTVNVVAPADATPESNLPVVIWIFGGGFEFGSTSTYDGSVIVNKAIDLNVPTVYVSMNYRLTAFGFLASEEVKQAGVGNLGLQDQRQAMRWVQKYISAFGGDPTRVTIWGESAGAISVALHMVTNGGNPEGLFRAAFMQSGSPIPVGDITHGQGYYDYIANQTGCAGSPDTLQCLREVPYDTLMDVINQTPGIMSYQSLVLAWLPRVDGVFLTADPQDLVLQGSVADIPFITGDNDDEGTLFSFSTLNITTDAQLAEYLQMYWLPDAPADTIQQLLEYYPEDPTQGSPYDTGILNELSPQFKRLASFQGDIVFQAPRRFFLEQRSGSQSTWAFLNKRLKSVPVLGSFHASDLLNVYGGNDMASYLVRFVTNLDPNGSGDLAWPMWTTSSPNLLTFLDGLIPQEITQDTYRAEAIAYLMSVNLQYPS</sequence>
<dbReference type="GO" id="GO:0016787">
    <property type="term" value="F:hydrolase activity"/>
    <property type="evidence" value="ECO:0007669"/>
    <property type="project" value="UniProtKB-KW"/>
</dbReference>
<dbReference type="PROSITE" id="PS00122">
    <property type="entry name" value="CARBOXYLESTERASE_B_1"/>
    <property type="match status" value="1"/>
</dbReference>
<dbReference type="InParanoid" id="A0A1B7MYB3"/>
<dbReference type="InterPro" id="IPR029058">
    <property type="entry name" value="AB_hydrolase_fold"/>
</dbReference>
<feature type="domain" description="Carboxylesterase type B" evidence="4">
    <location>
        <begin position="28"/>
        <end position="516"/>
    </location>
</feature>
<dbReference type="InterPro" id="IPR002018">
    <property type="entry name" value="CarbesteraseB"/>
</dbReference>
<evidence type="ECO:0000313" key="5">
    <source>
        <dbReference type="EMBL" id="OAX37585.1"/>
    </source>
</evidence>
<proteinExistence type="inferred from homology"/>
<dbReference type="SUPFAM" id="SSF53474">
    <property type="entry name" value="alpha/beta-Hydrolases"/>
    <property type="match status" value="1"/>
</dbReference>
<dbReference type="EC" id="3.1.1.-" evidence="3"/>
<dbReference type="OrthoDB" id="408631at2759"/>
<dbReference type="PROSITE" id="PS00941">
    <property type="entry name" value="CARBOXYLESTERASE_B_2"/>
    <property type="match status" value="1"/>
</dbReference>
<gene>
    <name evidence="5" type="ORF">K503DRAFT_693106</name>
</gene>
<dbReference type="InterPro" id="IPR019819">
    <property type="entry name" value="Carboxylesterase_B_CS"/>
</dbReference>
<dbReference type="PANTHER" id="PTHR11559">
    <property type="entry name" value="CARBOXYLESTERASE"/>
    <property type="match status" value="1"/>
</dbReference>
<comment type="similarity">
    <text evidence="1 3">Belongs to the type-B carboxylesterase/lipase family.</text>
</comment>
<dbReference type="EMBL" id="KV448343">
    <property type="protein sequence ID" value="OAX37585.1"/>
    <property type="molecule type" value="Genomic_DNA"/>
</dbReference>
<dbReference type="AlphaFoldDB" id="A0A1B7MYB3"/>
<dbReference type="InterPro" id="IPR019826">
    <property type="entry name" value="Carboxylesterase_B_AS"/>
</dbReference>
<feature type="signal peptide" evidence="3">
    <location>
        <begin position="1"/>
        <end position="20"/>
    </location>
</feature>
<evidence type="ECO:0000256" key="2">
    <source>
        <dbReference type="ARBA" id="ARBA00022801"/>
    </source>
</evidence>
<keyword evidence="3" id="KW-0732">Signal</keyword>
<keyword evidence="2 3" id="KW-0378">Hydrolase</keyword>
<protein>
    <recommendedName>
        <fullName evidence="3">Carboxylic ester hydrolase</fullName>
        <ecNumber evidence="3">3.1.1.-</ecNumber>
    </recommendedName>
</protein>
<keyword evidence="6" id="KW-1185">Reference proteome</keyword>
<evidence type="ECO:0000313" key="6">
    <source>
        <dbReference type="Proteomes" id="UP000092154"/>
    </source>
</evidence>
<dbReference type="InterPro" id="IPR050309">
    <property type="entry name" value="Type-B_Carboxylest/Lipase"/>
</dbReference>
<reference evidence="5 6" key="1">
    <citation type="submission" date="2016-06" db="EMBL/GenBank/DDBJ databases">
        <title>Comparative genomics of the ectomycorrhizal sister species Rhizopogon vinicolor and Rhizopogon vesiculosus (Basidiomycota: Boletales) reveals a divergence of the mating type B locus.</title>
        <authorList>
            <consortium name="DOE Joint Genome Institute"/>
            <person name="Mujic A.B."/>
            <person name="Kuo A."/>
            <person name="Tritt A."/>
            <person name="Lipzen A."/>
            <person name="Chen C."/>
            <person name="Johnson J."/>
            <person name="Sharma A."/>
            <person name="Barry K."/>
            <person name="Grigoriev I.V."/>
            <person name="Spatafora J.W."/>
        </authorList>
    </citation>
    <scope>NUCLEOTIDE SEQUENCE [LARGE SCALE GENOMIC DNA]</scope>
    <source>
        <strain evidence="5 6">AM-OR11-026</strain>
    </source>
</reference>
<dbReference type="STRING" id="1314800.A0A1B7MYB3"/>
<evidence type="ECO:0000259" key="4">
    <source>
        <dbReference type="Pfam" id="PF00135"/>
    </source>
</evidence>
<organism evidence="5 6">
    <name type="scientific">Rhizopogon vinicolor AM-OR11-026</name>
    <dbReference type="NCBI Taxonomy" id="1314800"/>
    <lineage>
        <taxon>Eukaryota</taxon>
        <taxon>Fungi</taxon>
        <taxon>Dikarya</taxon>
        <taxon>Basidiomycota</taxon>
        <taxon>Agaricomycotina</taxon>
        <taxon>Agaricomycetes</taxon>
        <taxon>Agaricomycetidae</taxon>
        <taxon>Boletales</taxon>
        <taxon>Suillineae</taxon>
        <taxon>Rhizopogonaceae</taxon>
        <taxon>Rhizopogon</taxon>
    </lineage>
</organism>
<feature type="chain" id="PRO_5008447630" description="Carboxylic ester hydrolase" evidence="3">
    <location>
        <begin position="21"/>
        <end position="548"/>
    </location>
</feature>
<evidence type="ECO:0000256" key="3">
    <source>
        <dbReference type="RuleBase" id="RU361235"/>
    </source>
</evidence>
<accession>A0A1B7MYB3</accession>
<dbReference type="Proteomes" id="UP000092154">
    <property type="component" value="Unassembled WGS sequence"/>
</dbReference>
<evidence type="ECO:0000256" key="1">
    <source>
        <dbReference type="ARBA" id="ARBA00005964"/>
    </source>
</evidence>
<dbReference type="Gene3D" id="3.40.50.1820">
    <property type="entry name" value="alpha/beta hydrolase"/>
    <property type="match status" value="1"/>
</dbReference>
<dbReference type="FunCoup" id="A0A1B7MYB3">
    <property type="interactions" value="2"/>
</dbReference>
<name>A0A1B7MYB3_9AGAM</name>
<dbReference type="Pfam" id="PF00135">
    <property type="entry name" value="COesterase"/>
    <property type="match status" value="1"/>
</dbReference>